<feature type="region of interest" description="Disordered" evidence="1">
    <location>
        <begin position="131"/>
        <end position="162"/>
    </location>
</feature>
<name>A0A940Y0S8_9ACTN</name>
<proteinExistence type="predicted"/>
<keyword evidence="2" id="KW-0472">Membrane</keyword>
<feature type="transmembrane region" description="Helical" evidence="2">
    <location>
        <begin position="174"/>
        <end position="198"/>
    </location>
</feature>
<organism evidence="4 5">
    <name type="scientific">Streptomyces liliiviolaceus</name>
    <dbReference type="NCBI Taxonomy" id="2823109"/>
    <lineage>
        <taxon>Bacteria</taxon>
        <taxon>Bacillati</taxon>
        <taxon>Actinomycetota</taxon>
        <taxon>Actinomycetes</taxon>
        <taxon>Kitasatosporales</taxon>
        <taxon>Streptomycetaceae</taxon>
        <taxon>Streptomyces</taxon>
    </lineage>
</organism>
<reference evidence="4 5" key="1">
    <citation type="submission" date="2021-04" db="EMBL/GenBank/DDBJ databases">
        <authorList>
            <person name="Tang X."/>
            <person name="Zhou X."/>
            <person name="Chen X."/>
            <person name="Cernava T."/>
            <person name="Zhang C."/>
        </authorList>
    </citation>
    <scope>NUCLEOTIDE SEQUENCE [LARGE SCALE GENOMIC DNA]</scope>
    <source>
        <strain evidence="4 5">BH-SS-21</strain>
    </source>
</reference>
<keyword evidence="2" id="KW-1133">Transmembrane helix</keyword>
<feature type="compositionally biased region" description="Low complexity" evidence="1">
    <location>
        <begin position="26"/>
        <end position="51"/>
    </location>
</feature>
<dbReference type="Pfam" id="PF19803">
    <property type="entry name" value="DUF6286"/>
    <property type="match status" value="1"/>
</dbReference>
<gene>
    <name evidence="4" type="ORF">J8N05_23655</name>
</gene>
<dbReference type="InterPro" id="IPR046253">
    <property type="entry name" value="DUF6286"/>
</dbReference>
<evidence type="ECO:0000313" key="5">
    <source>
        <dbReference type="Proteomes" id="UP000677413"/>
    </source>
</evidence>
<protein>
    <submittedName>
        <fullName evidence="4">Asp23/Gls24 family envelope stress response protein</fullName>
    </submittedName>
</protein>
<accession>A0A940Y0S8</accession>
<comment type="caution">
    <text evidence="4">The sequence shown here is derived from an EMBL/GenBank/DDBJ whole genome shotgun (WGS) entry which is preliminary data.</text>
</comment>
<evidence type="ECO:0000256" key="2">
    <source>
        <dbReference type="SAM" id="Phobius"/>
    </source>
</evidence>
<evidence type="ECO:0000256" key="1">
    <source>
        <dbReference type="SAM" id="MobiDB-lite"/>
    </source>
</evidence>
<feature type="region of interest" description="Disordered" evidence="1">
    <location>
        <begin position="338"/>
        <end position="371"/>
    </location>
</feature>
<dbReference type="EMBL" id="JAGPYQ010000001">
    <property type="protein sequence ID" value="MBQ0851167.1"/>
    <property type="molecule type" value="Genomic_DNA"/>
</dbReference>
<feature type="domain" description="DUF6286" evidence="3">
    <location>
        <begin position="231"/>
        <end position="335"/>
    </location>
</feature>
<dbReference type="Proteomes" id="UP000677413">
    <property type="component" value="Unassembled WGS sequence"/>
</dbReference>
<keyword evidence="5" id="KW-1185">Reference proteome</keyword>
<feature type="region of interest" description="Disordered" evidence="1">
    <location>
        <begin position="22"/>
        <end position="63"/>
    </location>
</feature>
<evidence type="ECO:0000259" key="3">
    <source>
        <dbReference type="Pfam" id="PF19803"/>
    </source>
</evidence>
<evidence type="ECO:0000313" key="4">
    <source>
        <dbReference type="EMBL" id="MBQ0851167.1"/>
    </source>
</evidence>
<sequence length="371" mass="38245">MTTADRRGTTTVSEKAVRRIAERAATEAVPGPGTGTGTAVTSAGTGAGTRARASKGSADVHGRRADVSVDVTLPYPAPLPEAVRRLQDHVTARTKELTGLDVTRARVGVTALIPAPVTESVPAAAAAAVKSVAPERPATDGSTTDKPSVDEPAQASPTSRTPLRWWSGRRLPTLLLALSALVACGALAVDLVLVHAAGRPAAVWRTGALHWLSRHGPGEATVTACAAAVALLGLLMVVLALTPGHRGLLTVTTPAPNLRAAVDRTAVAALVRDTVGQAQGIGPVKVRVRRRSVSVRAGLAFGDRARALDEARQLARRALESCELRRPPRLRVRVRPGAAWDPGTTTVGDGGGAQRTLTAGADDTALEGVTR</sequence>
<keyword evidence="2" id="KW-0812">Transmembrane</keyword>
<dbReference type="AlphaFoldDB" id="A0A940Y0S8"/>
<dbReference type="RefSeq" id="WP_210885701.1">
    <property type="nucleotide sequence ID" value="NZ_JAGPYQ010000001.1"/>
</dbReference>
<feature type="transmembrane region" description="Helical" evidence="2">
    <location>
        <begin position="218"/>
        <end position="241"/>
    </location>
</feature>